<dbReference type="GO" id="GO:0016567">
    <property type="term" value="P:protein ubiquitination"/>
    <property type="evidence" value="ECO:0007669"/>
    <property type="project" value="UniProtKB-UniPathway"/>
</dbReference>
<name>A0A8K0IWU8_COCNU</name>
<comment type="caution">
    <text evidence="2">The sequence shown here is derived from an EMBL/GenBank/DDBJ whole genome shotgun (WGS) entry which is preliminary data.</text>
</comment>
<feature type="domain" description="At3g05675-like ankyrin-like" evidence="1">
    <location>
        <begin position="16"/>
        <end position="86"/>
    </location>
</feature>
<dbReference type="EMBL" id="CM017886">
    <property type="protein sequence ID" value="KAG1369974.1"/>
    <property type="molecule type" value="Genomic_DNA"/>
</dbReference>
<dbReference type="AlphaFoldDB" id="A0A8K0IWU8"/>
<dbReference type="InterPro" id="IPR058039">
    <property type="entry name" value="At3g05675-like_ankyrin"/>
</dbReference>
<proteinExistence type="predicted"/>
<accession>A0A8K0IWU8</accession>
<reference evidence="2" key="2">
    <citation type="submission" date="2019-07" db="EMBL/GenBank/DDBJ databases">
        <authorList>
            <person name="Yang Y."/>
            <person name="Bocs S."/>
            <person name="Baudouin L."/>
        </authorList>
    </citation>
    <scope>NUCLEOTIDE SEQUENCE</scope>
    <source>
        <tissue evidence="2">Spear leaf of Hainan Tall coconut</tissue>
    </source>
</reference>
<protein>
    <submittedName>
        <fullName evidence="2">Putative BTB/POZ domain-containing protein</fullName>
    </submittedName>
</protein>
<dbReference type="Proteomes" id="UP000797356">
    <property type="component" value="Chromosome 15"/>
</dbReference>
<evidence type="ECO:0000259" key="1">
    <source>
        <dbReference type="Pfam" id="PF25553"/>
    </source>
</evidence>
<sequence>MSRNVLARLYPLGPSSSEDLVVQLMQSVTRGTNSNARKRLQSLVYGLLSTGSFYHKGSLGIDKDSLYNICLSCLNSLVGSFKKPLRQLLLIRQQPSEEETH</sequence>
<dbReference type="Pfam" id="PF25553">
    <property type="entry name" value="BTB-POZ_ANK-like"/>
    <property type="match status" value="1"/>
</dbReference>
<dbReference type="UniPathway" id="UPA00143"/>
<reference evidence="2" key="1">
    <citation type="journal article" date="2017" name="Gigascience">
        <title>The genome draft of coconut (Cocos nucifera).</title>
        <authorList>
            <person name="Xiao Y."/>
            <person name="Xu P."/>
            <person name="Fan H."/>
            <person name="Baudouin L."/>
            <person name="Xia W."/>
            <person name="Bocs S."/>
            <person name="Xu J."/>
            <person name="Li Q."/>
            <person name="Guo A."/>
            <person name="Zhou L."/>
            <person name="Li J."/>
            <person name="Wu Y."/>
            <person name="Ma Z."/>
            <person name="Armero A."/>
            <person name="Issali A.E."/>
            <person name="Liu N."/>
            <person name="Peng M."/>
            <person name="Yang Y."/>
        </authorList>
    </citation>
    <scope>NUCLEOTIDE SEQUENCE</scope>
    <source>
        <tissue evidence="2">Spear leaf of Hainan Tall coconut</tissue>
    </source>
</reference>
<evidence type="ECO:0000313" key="2">
    <source>
        <dbReference type="EMBL" id="KAG1369974.1"/>
    </source>
</evidence>
<evidence type="ECO:0000313" key="3">
    <source>
        <dbReference type="Proteomes" id="UP000797356"/>
    </source>
</evidence>
<keyword evidence="3" id="KW-1185">Reference proteome</keyword>
<organism evidence="2 3">
    <name type="scientific">Cocos nucifera</name>
    <name type="common">Coconut palm</name>
    <dbReference type="NCBI Taxonomy" id="13894"/>
    <lineage>
        <taxon>Eukaryota</taxon>
        <taxon>Viridiplantae</taxon>
        <taxon>Streptophyta</taxon>
        <taxon>Embryophyta</taxon>
        <taxon>Tracheophyta</taxon>
        <taxon>Spermatophyta</taxon>
        <taxon>Magnoliopsida</taxon>
        <taxon>Liliopsida</taxon>
        <taxon>Arecaceae</taxon>
        <taxon>Arecoideae</taxon>
        <taxon>Cocoseae</taxon>
        <taxon>Attaleinae</taxon>
        <taxon>Cocos</taxon>
    </lineage>
</organism>
<gene>
    <name evidence="2" type="ORF">COCNU_15G003400</name>
</gene>